<evidence type="ECO:0000256" key="3">
    <source>
        <dbReference type="ARBA" id="ARBA00023125"/>
    </source>
</evidence>
<dbReference type="SUPFAM" id="SSF57959">
    <property type="entry name" value="Leucine zipper domain"/>
    <property type="match status" value="1"/>
</dbReference>
<feature type="region of interest" description="Disordered" evidence="6">
    <location>
        <begin position="132"/>
        <end position="162"/>
    </location>
</feature>
<name>A0AAV5CHL9_ELECO</name>
<feature type="compositionally biased region" description="Gly residues" evidence="6">
    <location>
        <begin position="46"/>
        <end position="56"/>
    </location>
</feature>
<evidence type="ECO:0000256" key="6">
    <source>
        <dbReference type="SAM" id="MobiDB-lite"/>
    </source>
</evidence>
<dbReference type="Proteomes" id="UP001054889">
    <property type="component" value="Unassembled WGS sequence"/>
</dbReference>
<dbReference type="FunFam" id="1.20.5.170:FF:000020">
    <property type="entry name" value="BZIP transcription factor"/>
    <property type="match status" value="1"/>
</dbReference>
<comment type="caution">
    <text evidence="8">The sequence shown here is derived from an EMBL/GenBank/DDBJ whole genome shotgun (WGS) entry which is preliminary data.</text>
</comment>
<dbReference type="PANTHER" id="PTHR46324:SF8">
    <property type="entry name" value="OCS ELEMENT-BINDING FACTOR 1"/>
    <property type="match status" value="1"/>
</dbReference>
<evidence type="ECO:0000313" key="8">
    <source>
        <dbReference type="EMBL" id="GJM97927.1"/>
    </source>
</evidence>
<organism evidence="8 9">
    <name type="scientific">Eleusine coracana subsp. coracana</name>
    <dbReference type="NCBI Taxonomy" id="191504"/>
    <lineage>
        <taxon>Eukaryota</taxon>
        <taxon>Viridiplantae</taxon>
        <taxon>Streptophyta</taxon>
        <taxon>Embryophyta</taxon>
        <taxon>Tracheophyta</taxon>
        <taxon>Spermatophyta</taxon>
        <taxon>Magnoliopsida</taxon>
        <taxon>Liliopsida</taxon>
        <taxon>Poales</taxon>
        <taxon>Poaceae</taxon>
        <taxon>PACMAD clade</taxon>
        <taxon>Chloridoideae</taxon>
        <taxon>Cynodonteae</taxon>
        <taxon>Eleusininae</taxon>
        <taxon>Eleusine</taxon>
    </lineage>
</organism>
<feature type="region of interest" description="Disordered" evidence="6">
    <location>
        <begin position="41"/>
        <end position="80"/>
    </location>
</feature>
<dbReference type="InterPro" id="IPR004827">
    <property type="entry name" value="bZIP"/>
</dbReference>
<dbReference type="GO" id="GO:0003700">
    <property type="term" value="F:DNA-binding transcription factor activity"/>
    <property type="evidence" value="ECO:0007669"/>
    <property type="project" value="InterPro"/>
</dbReference>
<evidence type="ECO:0000256" key="4">
    <source>
        <dbReference type="ARBA" id="ARBA00023163"/>
    </source>
</evidence>
<keyword evidence="5" id="KW-0539">Nucleus</keyword>
<reference evidence="8" key="1">
    <citation type="journal article" date="2018" name="DNA Res.">
        <title>Multiple hybrid de novo genome assembly of finger millet, an orphan allotetraploid crop.</title>
        <authorList>
            <person name="Hatakeyama M."/>
            <person name="Aluri S."/>
            <person name="Balachadran M.T."/>
            <person name="Sivarajan S.R."/>
            <person name="Patrignani A."/>
            <person name="Gruter S."/>
            <person name="Poveda L."/>
            <person name="Shimizu-Inatsugi R."/>
            <person name="Baeten J."/>
            <person name="Francoijs K.J."/>
            <person name="Nataraja K.N."/>
            <person name="Reddy Y.A.N."/>
            <person name="Phadnis S."/>
            <person name="Ravikumar R.L."/>
            <person name="Schlapbach R."/>
            <person name="Sreeman S.M."/>
            <person name="Shimizu K.K."/>
        </authorList>
    </citation>
    <scope>NUCLEOTIDE SEQUENCE</scope>
</reference>
<proteinExistence type="predicted"/>
<keyword evidence="4" id="KW-0804">Transcription</keyword>
<evidence type="ECO:0000256" key="2">
    <source>
        <dbReference type="ARBA" id="ARBA00023015"/>
    </source>
</evidence>
<evidence type="ECO:0000256" key="5">
    <source>
        <dbReference type="ARBA" id="ARBA00023242"/>
    </source>
</evidence>
<gene>
    <name evidence="8" type="primary">ga14890</name>
    <name evidence="8" type="ORF">PR202_ga14890</name>
</gene>
<evidence type="ECO:0000313" key="9">
    <source>
        <dbReference type="Proteomes" id="UP001054889"/>
    </source>
</evidence>
<evidence type="ECO:0000259" key="7">
    <source>
        <dbReference type="PROSITE" id="PS50217"/>
    </source>
</evidence>
<reference evidence="8" key="2">
    <citation type="submission" date="2021-12" db="EMBL/GenBank/DDBJ databases">
        <title>Resequencing data analysis of finger millet.</title>
        <authorList>
            <person name="Hatakeyama M."/>
            <person name="Aluri S."/>
            <person name="Balachadran M.T."/>
            <person name="Sivarajan S.R."/>
            <person name="Poveda L."/>
            <person name="Shimizu-Inatsugi R."/>
            <person name="Schlapbach R."/>
            <person name="Sreeman S.M."/>
            <person name="Shimizu K.K."/>
        </authorList>
    </citation>
    <scope>NUCLEOTIDE SEQUENCE</scope>
</reference>
<dbReference type="GO" id="GO:0003677">
    <property type="term" value="F:DNA binding"/>
    <property type="evidence" value="ECO:0007669"/>
    <property type="project" value="UniProtKB-KW"/>
</dbReference>
<feature type="domain" description="BZIP" evidence="7">
    <location>
        <begin position="58"/>
        <end position="107"/>
    </location>
</feature>
<accession>A0AAV5CHL9</accession>
<dbReference type="PANTHER" id="PTHR46324">
    <property type="entry name" value="BASIC LEUCINE ZIPPER 43-RELATED"/>
    <property type="match status" value="1"/>
</dbReference>
<dbReference type="AlphaFoldDB" id="A0AAV5CHL9"/>
<protein>
    <recommendedName>
        <fullName evidence="7">BZIP domain-containing protein</fullName>
    </recommendedName>
</protein>
<sequence>MAALAFHSLGAADFASCFLLPHGSLVHEHYTAGGDGPWLSYAAGDGEQGGDGGGGARDVRKERRLASNRESARRSRVRRRRQLDELASRVAELRAANARLAVELNRVLAAHARVVRESARLRDEQRDLRERLAAAEAAAASSTAKEPGDDDVDEAGTPPTDD</sequence>
<dbReference type="EMBL" id="BQKI01000007">
    <property type="protein sequence ID" value="GJM97927.1"/>
    <property type="molecule type" value="Genomic_DNA"/>
</dbReference>
<dbReference type="InterPro" id="IPR046347">
    <property type="entry name" value="bZIP_sf"/>
</dbReference>
<evidence type="ECO:0000256" key="1">
    <source>
        <dbReference type="ARBA" id="ARBA00004123"/>
    </source>
</evidence>
<dbReference type="InterPro" id="IPR044521">
    <property type="entry name" value="AtbZIP8/43"/>
</dbReference>
<feature type="compositionally biased region" description="Basic and acidic residues" evidence="6">
    <location>
        <begin position="57"/>
        <end position="73"/>
    </location>
</feature>
<keyword evidence="2" id="KW-0805">Transcription regulation</keyword>
<dbReference type="PROSITE" id="PS50217">
    <property type="entry name" value="BZIP"/>
    <property type="match status" value="1"/>
</dbReference>
<dbReference type="GO" id="GO:0005634">
    <property type="term" value="C:nucleus"/>
    <property type="evidence" value="ECO:0007669"/>
    <property type="project" value="UniProtKB-SubCell"/>
</dbReference>
<comment type="subcellular location">
    <subcellularLocation>
        <location evidence="1">Nucleus</location>
    </subcellularLocation>
</comment>
<feature type="compositionally biased region" description="Acidic residues" evidence="6">
    <location>
        <begin position="148"/>
        <end position="162"/>
    </location>
</feature>
<dbReference type="Pfam" id="PF00170">
    <property type="entry name" value="bZIP_1"/>
    <property type="match status" value="1"/>
</dbReference>
<dbReference type="Gene3D" id="1.20.5.170">
    <property type="match status" value="1"/>
</dbReference>
<dbReference type="PROSITE" id="PS00036">
    <property type="entry name" value="BZIP_BASIC"/>
    <property type="match status" value="1"/>
</dbReference>
<dbReference type="SMART" id="SM00338">
    <property type="entry name" value="BRLZ"/>
    <property type="match status" value="1"/>
</dbReference>
<keyword evidence="9" id="KW-1185">Reference proteome</keyword>
<keyword evidence="3" id="KW-0238">DNA-binding</keyword>